<sequence length="230" mass="25439">MKWFLFNSFSMLVCMLVLHSGSAGAEDPEKKASPLMDPNCAEMTQKAPDVYKAKFETSAGDFVIEVKRSWAPIGADRFYNLVNNGFYDDCRFFRIIASFMAQIGINGDPKVSAIWRGAQIKDDPVIRSNTRGYVSFATGGPNTRTTQFFINFKDNARLDQSGFSPFGKVVEGMSVVDDLYSGYGEGAPRGSGPAQGKIQSEGNAYLIKEFTKLDYVKKASILEEKAPEKK</sequence>
<protein>
    <recommendedName>
        <fullName evidence="3">Peptidyl-prolyl cis-trans isomerase</fullName>
        <shortName evidence="3">PPIase</shortName>
        <ecNumber evidence="3">5.2.1.8</ecNumber>
    </recommendedName>
</protein>
<dbReference type="SUPFAM" id="SSF50891">
    <property type="entry name" value="Cyclophilin-like"/>
    <property type="match status" value="1"/>
</dbReference>
<feature type="signal peptide" evidence="3">
    <location>
        <begin position="1"/>
        <end position="25"/>
    </location>
</feature>
<dbReference type="InterPro" id="IPR002130">
    <property type="entry name" value="Cyclophilin-type_PPIase_dom"/>
</dbReference>
<feature type="chain" id="PRO_5044963149" description="Peptidyl-prolyl cis-trans isomerase" evidence="3">
    <location>
        <begin position="26"/>
        <end position="230"/>
    </location>
</feature>
<dbReference type="GO" id="GO:0003755">
    <property type="term" value="F:peptidyl-prolyl cis-trans isomerase activity"/>
    <property type="evidence" value="ECO:0007669"/>
    <property type="project" value="UniProtKB-EC"/>
</dbReference>
<keyword evidence="3" id="KW-0732">Signal</keyword>
<dbReference type="PROSITE" id="PS50072">
    <property type="entry name" value="CSA_PPIASE_2"/>
    <property type="match status" value="1"/>
</dbReference>
<feature type="domain" description="PPIase cyclophilin-type" evidence="4">
    <location>
        <begin position="56"/>
        <end position="179"/>
    </location>
</feature>
<evidence type="ECO:0000313" key="6">
    <source>
        <dbReference type="Proteomes" id="UP001593833"/>
    </source>
</evidence>
<dbReference type="PRINTS" id="PR00153">
    <property type="entry name" value="CSAPPISMRASE"/>
</dbReference>
<dbReference type="Pfam" id="PF00160">
    <property type="entry name" value="Pro_isomerase"/>
    <property type="match status" value="1"/>
</dbReference>
<evidence type="ECO:0000256" key="3">
    <source>
        <dbReference type="RuleBase" id="RU363019"/>
    </source>
</evidence>
<evidence type="ECO:0000313" key="5">
    <source>
        <dbReference type="EMBL" id="MFC1572387.1"/>
    </source>
</evidence>
<evidence type="ECO:0000256" key="2">
    <source>
        <dbReference type="ARBA" id="ARBA00023235"/>
    </source>
</evidence>
<comment type="caution">
    <text evidence="5">The sequence shown here is derived from an EMBL/GenBank/DDBJ whole genome shotgun (WGS) entry which is preliminary data.</text>
</comment>
<evidence type="ECO:0000259" key="4">
    <source>
        <dbReference type="PROSITE" id="PS50072"/>
    </source>
</evidence>
<dbReference type="PANTHER" id="PTHR43246">
    <property type="entry name" value="PEPTIDYL-PROLYL CIS-TRANS ISOMERASE CYP38, CHLOROPLASTIC"/>
    <property type="match status" value="1"/>
</dbReference>
<dbReference type="InterPro" id="IPR044665">
    <property type="entry name" value="E_coli_cyclophilin_A-like"/>
</dbReference>
<dbReference type="Proteomes" id="UP001593833">
    <property type="component" value="Unassembled WGS sequence"/>
</dbReference>
<organism evidence="5 6">
    <name type="scientific">Eiseniibacteriota bacterium</name>
    <dbReference type="NCBI Taxonomy" id="2212470"/>
    <lineage>
        <taxon>Bacteria</taxon>
        <taxon>Candidatus Eiseniibacteriota</taxon>
    </lineage>
</organism>
<keyword evidence="1 3" id="KW-0697">Rotamase</keyword>
<evidence type="ECO:0000256" key="1">
    <source>
        <dbReference type="ARBA" id="ARBA00023110"/>
    </source>
</evidence>
<comment type="catalytic activity">
    <reaction evidence="3">
        <text>[protein]-peptidylproline (omega=180) = [protein]-peptidylproline (omega=0)</text>
        <dbReference type="Rhea" id="RHEA:16237"/>
        <dbReference type="Rhea" id="RHEA-COMP:10747"/>
        <dbReference type="Rhea" id="RHEA-COMP:10748"/>
        <dbReference type="ChEBI" id="CHEBI:83833"/>
        <dbReference type="ChEBI" id="CHEBI:83834"/>
        <dbReference type="EC" id="5.2.1.8"/>
    </reaction>
</comment>
<keyword evidence="2 3" id="KW-0413">Isomerase</keyword>
<reference evidence="5 6" key="1">
    <citation type="submission" date="2024-09" db="EMBL/GenBank/DDBJ databases">
        <authorList>
            <person name="D'Angelo T."/>
        </authorList>
    </citation>
    <scope>NUCLEOTIDE SEQUENCE [LARGE SCALE GENOMIC DNA]</scope>
    <source>
        <strain evidence="5">SAG AM-320-E07</strain>
    </source>
</reference>
<name>A0ABV6YJ68_UNCEI</name>
<dbReference type="EMBL" id="JBHPKH010000014">
    <property type="protein sequence ID" value="MFC1572387.1"/>
    <property type="molecule type" value="Genomic_DNA"/>
</dbReference>
<accession>A0ABV6YJ68</accession>
<dbReference type="EC" id="5.2.1.8" evidence="3"/>
<proteinExistence type="inferred from homology"/>
<dbReference type="Gene3D" id="2.40.100.10">
    <property type="entry name" value="Cyclophilin-like"/>
    <property type="match status" value="1"/>
</dbReference>
<gene>
    <name evidence="5" type="ORF">ACFL6M_02200</name>
</gene>
<comment type="function">
    <text evidence="3">PPIases accelerate the folding of proteins. It catalyzes the cis-trans isomerization of proline imidic peptide bonds in oligopeptides.</text>
</comment>
<dbReference type="InterPro" id="IPR029000">
    <property type="entry name" value="Cyclophilin-like_dom_sf"/>
</dbReference>
<keyword evidence="6" id="KW-1185">Reference proteome</keyword>
<comment type="similarity">
    <text evidence="3">Belongs to the cyclophilin-type PPIase family.</text>
</comment>